<accession>M2LHU2</accession>
<protein>
    <recommendedName>
        <fullName evidence="7">Nitroreductase domain-containing protein</fullName>
    </recommendedName>
</protein>
<gene>
    <name evidence="8" type="ORF">BAUCODRAFT_124508</name>
</gene>
<dbReference type="AlphaFoldDB" id="M2LHU2"/>
<evidence type="ECO:0000256" key="4">
    <source>
        <dbReference type="ARBA" id="ARBA00022490"/>
    </source>
</evidence>
<name>M2LHU2_BAUPA</name>
<dbReference type="InterPro" id="IPR029479">
    <property type="entry name" value="Nitroreductase"/>
</dbReference>
<dbReference type="KEGG" id="bcom:BAUCODRAFT_124508"/>
<evidence type="ECO:0000313" key="8">
    <source>
        <dbReference type="EMBL" id="EMC93747.1"/>
    </source>
</evidence>
<dbReference type="Pfam" id="PF00881">
    <property type="entry name" value="Nitroreductase"/>
    <property type="match status" value="1"/>
</dbReference>
<dbReference type="GeneID" id="19107882"/>
<sequence>MTHDTMPFVEAVKHRRTIYTLNKTAPVDDKKIEEIARTAIKDVPSSFNSQSARMVVLLKDQHDKFWDIVRDILKVHVPEDKWEHTGNRIQGFHNAYGTILFYEAPEPIKKLQSTFPQYADKFPQWSEHTSAMHQYMMWCALEAEGFGCNLQHYNPLPDQKAAAEWNIPLEWQLKAQLVFGGEEPGSREKLQTKSEQPIEERLFIHGAA</sequence>
<dbReference type="OMA" id="YDIPANW"/>
<dbReference type="GO" id="GO:0005737">
    <property type="term" value="C:cytoplasm"/>
    <property type="evidence" value="ECO:0007669"/>
    <property type="project" value="UniProtKB-SubCell"/>
</dbReference>
<keyword evidence="4" id="KW-0963">Cytoplasm</keyword>
<dbReference type="PANTHER" id="PTHR43035:SF1">
    <property type="entry name" value="FATTY ACID REPRESSION MUTANT PROTEIN 2-RELATED"/>
    <property type="match status" value="1"/>
</dbReference>
<dbReference type="InterPro" id="IPR033877">
    <property type="entry name" value="Frm2/Hbn1"/>
</dbReference>
<dbReference type="GO" id="GO:0005634">
    <property type="term" value="C:nucleus"/>
    <property type="evidence" value="ECO:0007669"/>
    <property type="project" value="UniProtKB-SubCell"/>
</dbReference>
<proteinExistence type="inferred from homology"/>
<dbReference type="CDD" id="cd02140">
    <property type="entry name" value="Frm2-like"/>
    <property type="match status" value="1"/>
</dbReference>
<dbReference type="Gene3D" id="3.40.109.10">
    <property type="entry name" value="NADH Oxidase"/>
    <property type="match status" value="1"/>
</dbReference>
<dbReference type="RefSeq" id="XP_007678845.1">
    <property type="nucleotide sequence ID" value="XM_007680655.1"/>
</dbReference>
<evidence type="ECO:0000256" key="5">
    <source>
        <dbReference type="ARBA" id="ARBA00023002"/>
    </source>
</evidence>
<comment type="subcellular location">
    <subcellularLocation>
        <location evidence="2">Cytoplasm</location>
    </subcellularLocation>
    <subcellularLocation>
        <location evidence="1">Nucleus</location>
    </subcellularLocation>
</comment>
<keyword evidence="6" id="KW-0539">Nucleus</keyword>
<dbReference type="GO" id="GO:0034599">
    <property type="term" value="P:cellular response to oxidative stress"/>
    <property type="evidence" value="ECO:0007669"/>
    <property type="project" value="InterPro"/>
</dbReference>
<dbReference type="GO" id="GO:0016491">
    <property type="term" value="F:oxidoreductase activity"/>
    <property type="evidence" value="ECO:0007669"/>
    <property type="project" value="UniProtKB-KW"/>
</dbReference>
<dbReference type="Proteomes" id="UP000011761">
    <property type="component" value="Unassembled WGS sequence"/>
</dbReference>
<evidence type="ECO:0000313" key="9">
    <source>
        <dbReference type="Proteomes" id="UP000011761"/>
    </source>
</evidence>
<evidence type="ECO:0000256" key="2">
    <source>
        <dbReference type="ARBA" id="ARBA00004496"/>
    </source>
</evidence>
<dbReference type="EMBL" id="KB445559">
    <property type="protein sequence ID" value="EMC93747.1"/>
    <property type="molecule type" value="Genomic_DNA"/>
</dbReference>
<evidence type="ECO:0000256" key="6">
    <source>
        <dbReference type="ARBA" id="ARBA00023242"/>
    </source>
</evidence>
<organism evidence="8 9">
    <name type="scientific">Baudoinia panamericana (strain UAMH 10762)</name>
    <name type="common">Angels' share fungus</name>
    <name type="synonym">Baudoinia compniacensis (strain UAMH 10762)</name>
    <dbReference type="NCBI Taxonomy" id="717646"/>
    <lineage>
        <taxon>Eukaryota</taxon>
        <taxon>Fungi</taxon>
        <taxon>Dikarya</taxon>
        <taxon>Ascomycota</taxon>
        <taxon>Pezizomycotina</taxon>
        <taxon>Dothideomycetes</taxon>
        <taxon>Dothideomycetidae</taxon>
        <taxon>Mycosphaerellales</taxon>
        <taxon>Teratosphaeriaceae</taxon>
        <taxon>Baudoinia</taxon>
    </lineage>
</organism>
<dbReference type="SUPFAM" id="SSF55469">
    <property type="entry name" value="FMN-dependent nitroreductase-like"/>
    <property type="match status" value="1"/>
</dbReference>
<dbReference type="FunFam" id="3.40.109.10:FF:000001">
    <property type="entry name" value="Nitroreductase family"/>
    <property type="match status" value="1"/>
</dbReference>
<dbReference type="InterPro" id="IPR000415">
    <property type="entry name" value="Nitroreductase-like"/>
</dbReference>
<dbReference type="eggNOG" id="ENOG502RYI9">
    <property type="taxonomic scope" value="Eukaryota"/>
</dbReference>
<dbReference type="PANTHER" id="PTHR43035">
    <property type="entry name" value="FATTY ACID REPRESSION MUTANT PROTEIN 2-RELATED"/>
    <property type="match status" value="1"/>
</dbReference>
<evidence type="ECO:0000259" key="7">
    <source>
        <dbReference type="Pfam" id="PF00881"/>
    </source>
</evidence>
<dbReference type="HOGENOM" id="CLU_073125_0_1_1"/>
<comment type="similarity">
    <text evidence="3">Belongs to the nitroreductase family.</text>
</comment>
<dbReference type="STRING" id="717646.M2LHU2"/>
<dbReference type="OrthoDB" id="2138173at2759"/>
<feature type="domain" description="Nitroreductase" evidence="7">
    <location>
        <begin position="12"/>
        <end position="180"/>
    </location>
</feature>
<evidence type="ECO:0000256" key="1">
    <source>
        <dbReference type="ARBA" id="ARBA00004123"/>
    </source>
</evidence>
<evidence type="ECO:0000256" key="3">
    <source>
        <dbReference type="ARBA" id="ARBA00007118"/>
    </source>
</evidence>
<keyword evidence="5" id="KW-0560">Oxidoreductase</keyword>
<keyword evidence="9" id="KW-1185">Reference proteome</keyword>
<reference evidence="8 9" key="1">
    <citation type="journal article" date="2012" name="PLoS Pathog.">
        <title>Diverse lifestyles and strategies of plant pathogenesis encoded in the genomes of eighteen Dothideomycetes fungi.</title>
        <authorList>
            <person name="Ohm R.A."/>
            <person name="Feau N."/>
            <person name="Henrissat B."/>
            <person name="Schoch C.L."/>
            <person name="Horwitz B.A."/>
            <person name="Barry K.W."/>
            <person name="Condon B.J."/>
            <person name="Copeland A.C."/>
            <person name="Dhillon B."/>
            <person name="Glaser F."/>
            <person name="Hesse C.N."/>
            <person name="Kosti I."/>
            <person name="LaButti K."/>
            <person name="Lindquist E.A."/>
            <person name="Lucas S."/>
            <person name="Salamov A.A."/>
            <person name="Bradshaw R.E."/>
            <person name="Ciuffetti L."/>
            <person name="Hamelin R.C."/>
            <person name="Kema G.H.J."/>
            <person name="Lawrence C."/>
            <person name="Scott J.A."/>
            <person name="Spatafora J.W."/>
            <person name="Turgeon B.G."/>
            <person name="de Wit P.J.G.M."/>
            <person name="Zhong S."/>
            <person name="Goodwin S.B."/>
            <person name="Grigoriev I.V."/>
        </authorList>
    </citation>
    <scope>NUCLEOTIDE SEQUENCE [LARGE SCALE GENOMIC DNA]</scope>
    <source>
        <strain evidence="8 9">UAMH 10762</strain>
    </source>
</reference>